<reference evidence="2 4" key="2">
    <citation type="journal article" date="2013" name="Nature">
        <title>Insights into bilaterian evolution from three spiralian genomes.</title>
        <authorList>
            <person name="Simakov O."/>
            <person name="Marletaz F."/>
            <person name="Cho S.J."/>
            <person name="Edsinger-Gonzales E."/>
            <person name="Havlak P."/>
            <person name="Hellsten U."/>
            <person name="Kuo D.H."/>
            <person name="Larsson T."/>
            <person name="Lv J."/>
            <person name="Arendt D."/>
            <person name="Savage R."/>
            <person name="Osoegawa K."/>
            <person name="de Jong P."/>
            <person name="Grimwood J."/>
            <person name="Chapman J.A."/>
            <person name="Shapiro H."/>
            <person name="Aerts A."/>
            <person name="Otillar R.P."/>
            <person name="Terry A.Y."/>
            <person name="Boore J.L."/>
            <person name="Grigoriev I.V."/>
            <person name="Lindberg D.R."/>
            <person name="Seaver E.C."/>
            <person name="Weisblat D.A."/>
            <person name="Putnam N.H."/>
            <person name="Rokhsar D.S."/>
        </authorList>
    </citation>
    <scope>NUCLEOTIDE SEQUENCE</scope>
    <source>
        <strain evidence="2 4">I ESC-2004</strain>
    </source>
</reference>
<accession>R7TGY9</accession>
<proteinExistence type="predicted"/>
<evidence type="ECO:0000256" key="1">
    <source>
        <dbReference type="SAM" id="SignalP"/>
    </source>
</evidence>
<evidence type="ECO:0000313" key="4">
    <source>
        <dbReference type="Proteomes" id="UP000014760"/>
    </source>
</evidence>
<dbReference type="Proteomes" id="UP000014760">
    <property type="component" value="Unassembled WGS sequence"/>
</dbReference>
<evidence type="ECO:0008006" key="5">
    <source>
        <dbReference type="Google" id="ProtNLM"/>
    </source>
</evidence>
<dbReference type="EMBL" id="KB310768">
    <property type="protein sequence ID" value="ELT90821.1"/>
    <property type="molecule type" value="Genomic_DNA"/>
</dbReference>
<feature type="signal peptide" evidence="1">
    <location>
        <begin position="1"/>
        <end position="18"/>
    </location>
</feature>
<keyword evidence="1" id="KW-0732">Signal</keyword>
<dbReference type="HOGENOM" id="CLU_1162116_0_0_1"/>
<reference evidence="4" key="1">
    <citation type="submission" date="2012-12" db="EMBL/GenBank/DDBJ databases">
        <authorList>
            <person name="Hellsten U."/>
            <person name="Grimwood J."/>
            <person name="Chapman J.A."/>
            <person name="Shapiro H."/>
            <person name="Aerts A."/>
            <person name="Otillar R.P."/>
            <person name="Terry A.Y."/>
            <person name="Boore J.L."/>
            <person name="Simakov O."/>
            <person name="Marletaz F."/>
            <person name="Cho S.-J."/>
            <person name="Edsinger-Gonzales E."/>
            <person name="Havlak P."/>
            <person name="Kuo D.-H."/>
            <person name="Larsson T."/>
            <person name="Lv J."/>
            <person name="Arendt D."/>
            <person name="Savage R."/>
            <person name="Osoegawa K."/>
            <person name="de Jong P."/>
            <person name="Lindberg D.R."/>
            <person name="Seaver E.C."/>
            <person name="Weisblat D.A."/>
            <person name="Putnam N.H."/>
            <person name="Grigoriev I.V."/>
            <person name="Rokhsar D.S."/>
        </authorList>
    </citation>
    <scope>NUCLEOTIDE SEQUENCE</scope>
    <source>
        <strain evidence="4">I ESC-2004</strain>
    </source>
</reference>
<feature type="chain" id="PRO_5008786991" description="ZP domain-containing protein" evidence="1">
    <location>
        <begin position="19"/>
        <end position="239"/>
    </location>
</feature>
<dbReference type="AlphaFoldDB" id="R7TGY9"/>
<dbReference type="OrthoDB" id="10028859at2759"/>
<gene>
    <name evidence="2" type="ORF">CAPTEDRAFT_185392</name>
</gene>
<name>R7TGY9_CAPTE</name>
<evidence type="ECO:0000313" key="2">
    <source>
        <dbReference type="EMBL" id="ELT90821.1"/>
    </source>
</evidence>
<dbReference type="SUPFAM" id="SSF49785">
    <property type="entry name" value="Galactose-binding domain-like"/>
    <property type="match status" value="1"/>
</dbReference>
<protein>
    <recommendedName>
        <fullName evidence="5">ZP domain-containing protein</fullName>
    </recommendedName>
</protein>
<keyword evidence="4" id="KW-1185">Reference proteome</keyword>
<dbReference type="InterPro" id="IPR008979">
    <property type="entry name" value="Galactose-bd-like_sf"/>
</dbReference>
<reference evidence="3" key="3">
    <citation type="submission" date="2015-06" db="UniProtKB">
        <authorList>
            <consortium name="EnsemblMetazoa"/>
        </authorList>
    </citation>
    <scope>IDENTIFICATION</scope>
</reference>
<evidence type="ECO:0000313" key="3">
    <source>
        <dbReference type="EnsemblMetazoa" id="CapteP185392"/>
    </source>
</evidence>
<dbReference type="EMBL" id="AMQN01003035">
    <property type="status" value="NOT_ANNOTATED_CDS"/>
    <property type="molecule type" value="Genomic_DNA"/>
</dbReference>
<dbReference type="Gene3D" id="2.60.120.260">
    <property type="entry name" value="Galactose-binding domain-like"/>
    <property type="match status" value="1"/>
</dbReference>
<dbReference type="EnsemblMetazoa" id="CapteT185392">
    <property type="protein sequence ID" value="CapteP185392"/>
    <property type="gene ID" value="CapteG185392"/>
</dbReference>
<sequence>MWTCIVFIVGALQNSASLAPSLYENCVVTPTMDDIDLNQLSASSEYPIFPGNSDRNTKVENSLSEQIQARLVRLHPKEYQDYPTMRWDVMVCKSAFSGHPRVSVLHGVLGGVVYNECDPLPATYSVNSSMISHLFDGNLLSCIRNPKRGMFFALRLFVEYQSGAPSFGVVIRGDFNCDSLVVGIGHPGNTRCNAKYRRCTPVAGGACQVTCLSDGDDVIMFGLMTRNEEFVLCDIQFVE</sequence>
<organism evidence="2">
    <name type="scientific">Capitella teleta</name>
    <name type="common">Polychaete worm</name>
    <dbReference type="NCBI Taxonomy" id="283909"/>
    <lineage>
        <taxon>Eukaryota</taxon>
        <taxon>Metazoa</taxon>
        <taxon>Spiralia</taxon>
        <taxon>Lophotrochozoa</taxon>
        <taxon>Annelida</taxon>
        <taxon>Polychaeta</taxon>
        <taxon>Sedentaria</taxon>
        <taxon>Scolecida</taxon>
        <taxon>Capitellidae</taxon>
        <taxon>Capitella</taxon>
    </lineage>
</organism>